<proteinExistence type="predicted"/>
<keyword evidence="2" id="KW-1185">Reference proteome</keyword>
<dbReference type="Proteomes" id="UP001233999">
    <property type="component" value="Unassembled WGS sequence"/>
</dbReference>
<protein>
    <submittedName>
        <fullName evidence="1">Uncharacterized protein</fullName>
    </submittedName>
</protein>
<dbReference type="EMBL" id="JASPKZ010010240">
    <property type="protein sequence ID" value="KAJ9575063.1"/>
    <property type="molecule type" value="Genomic_DNA"/>
</dbReference>
<gene>
    <name evidence="1" type="ORF">L9F63_007724</name>
</gene>
<comment type="caution">
    <text evidence="1">The sequence shown here is derived from an EMBL/GenBank/DDBJ whole genome shotgun (WGS) entry which is preliminary data.</text>
</comment>
<dbReference type="AlphaFoldDB" id="A0AAD7Z7S9"/>
<accession>A0AAD7Z7S9</accession>
<reference evidence="1" key="1">
    <citation type="journal article" date="2023" name="IScience">
        <title>Live-bearing cockroach genome reveals convergent evolutionary mechanisms linked to viviparity in insects and beyond.</title>
        <authorList>
            <person name="Fouks B."/>
            <person name="Harrison M.C."/>
            <person name="Mikhailova A.A."/>
            <person name="Marchal E."/>
            <person name="English S."/>
            <person name="Carruthers M."/>
            <person name="Jennings E.C."/>
            <person name="Chiamaka E.L."/>
            <person name="Frigard R.A."/>
            <person name="Pippel M."/>
            <person name="Attardo G.M."/>
            <person name="Benoit J.B."/>
            <person name="Bornberg-Bauer E."/>
            <person name="Tobe S.S."/>
        </authorList>
    </citation>
    <scope>NUCLEOTIDE SEQUENCE</scope>
    <source>
        <strain evidence="1">Stay&amp;Tobe</strain>
    </source>
</reference>
<reference evidence="1" key="2">
    <citation type="submission" date="2023-05" db="EMBL/GenBank/DDBJ databases">
        <authorList>
            <person name="Fouks B."/>
        </authorList>
    </citation>
    <scope>NUCLEOTIDE SEQUENCE</scope>
    <source>
        <strain evidence="1">Stay&amp;Tobe</strain>
        <tissue evidence="1">Testes</tissue>
    </source>
</reference>
<evidence type="ECO:0000313" key="2">
    <source>
        <dbReference type="Proteomes" id="UP001233999"/>
    </source>
</evidence>
<name>A0AAD7Z7S9_DIPPU</name>
<sequence>MQAEKTNISDSVDLWIHLIECADLQTHEDSIQRRMSVAVLPIHYLTNMMNPKYVGKRLSSDQENQAESWLASKHPKWLVSFLTSKIKDKQIYPPSMFADDVI</sequence>
<evidence type="ECO:0000313" key="1">
    <source>
        <dbReference type="EMBL" id="KAJ9575063.1"/>
    </source>
</evidence>
<organism evidence="1 2">
    <name type="scientific">Diploptera punctata</name>
    <name type="common">Pacific beetle cockroach</name>
    <dbReference type="NCBI Taxonomy" id="6984"/>
    <lineage>
        <taxon>Eukaryota</taxon>
        <taxon>Metazoa</taxon>
        <taxon>Ecdysozoa</taxon>
        <taxon>Arthropoda</taxon>
        <taxon>Hexapoda</taxon>
        <taxon>Insecta</taxon>
        <taxon>Pterygota</taxon>
        <taxon>Neoptera</taxon>
        <taxon>Polyneoptera</taxon>
        <taxon>Dictyoptera</taxon>
        <taxon>Blattodea</taxon>
        <taxon>Blaberoidea</taxon>
        <taxon>Blaberidae</taxon>
        <taxon>Diplopterinae</taxon>
        <taxon>Diploptera</taxon>
    </lineage>
</organism>